<name>A0A1M4ZHG5_9BACT</name>
<dbReference type="EC" id="2.7.7.7" evidence="11"/>
<evidence type="ECO:0000256" key="12">
    <source>
        <dbReference type="SAM" id="MobiDB-lite"/>
    </source>
</evidence>
<keyword evidence="3 11" id="KW-0548">Nucleotidyltransferase</keyword>
<dbReference type="GO" id="GO:0006261">
    <property type="term" value="P:DNA-templated DNA replication"/>
    <property type="evidence" value="ECO:0007669"/>
    <property type="project" value="TreeGrafter"/>
</dbReference>
<keyword evidence="8 11" id="KW-0067">ATP-binding</keyword>
<keyword evidence="6 11" id="KW-0547">Nucleotide-binding</keyword>
<dbReference type="PANTHER" id="PTHR11669:SF0">
    <property type="entry name" value="PROTEIN STICHEL-LIKE 2"/>
    <property type="match status" value="1"/>
</dbReference>
<comment type="catalytic activity">
    <reaction evidence="10 11">
        <text>DNA(n) + a 2'-deoxyribonucleoside 5'-triphosphate = DNA(n+1) + diphosphate</text>
        <dbReference type="Rhea" id="RHEA:22508"/>
        <dbReference type="Rhea" id="RHEA-COMP:17339"/>
        <dbReference type="Rhea" id="RHEA-COMP:17340"/>
        <dbReference type="ChEBI" id="CHEBI:33019"/>
        <dbReference type="ChEBI" id="CHEBI:61560"/>
        <dbReference type="ChEBI" id="CHEBI:173112"/>
        <dbReference type="EC" id="2.7.7.7"/>
    </reaction>
</comment>
<evidence type="ECO:0000256" key="9">
    <source>
        <dbReference type="ARBA" id="ARBA00022932"/>
    </source>
</evidence>
<dbReference type="CDD" id="cd00009">
    <property type="entry name" value="AAA"/>
    <property type="match status" value="1"/>
</dbReference>
<proteinExistence type="inferred from homology"/>
<feature type="compositionally biased region" description="Acidic residues" evidence="12">
    <location>
        <begin position="426"/>
        <end position="448"/>
    </location>
</feature>
<sequence>MSDNYRALTRTYRPVSFDDIVSQEHVSSTLKNAISQNRLAHAYMFCGPRGVGKTSMARVLARTVNQIDREVDGESLNKTLNVVEIDAASNNSVDDIRDLRERVRIPPQNGRYKVYIIDEVHMLSKQAFNALLKTLEEPPDHIIFIFATTEPHKVLPTILSRVQRFDFKRIGIEDIVARLKKVCRDEHISIDEESLHVIAKKADGALRDALGLLDQAIAFCGNDIQHEELLRALNVVSTERMFDFMKTVEQQDAGRGLELIDDLLHEGYDIQEYLVGLTEHIRNLYVARKSEKMHLVEASAETKKRYNVAAKAFSEDDLMRMLHLVSEAQYKIKEAQQPKIQFEITLLKLIHMERSQNLNTLISELRQLKKKLRNQPRSDLMSVSPGQGTSGRDGAQNGTAETADNQSPAAEEGGQKEEKGNRREQEDTDSDAEVDVDPEPEADIDAEAEPEHTSGPAPKTGPAQKSAGKQSSGTEPDHSPAPDPASSSPPTPDSSAEPAHIQKESSSSRPDRSSPADSFDRIFDDTSLGEQTPSGESSATPDTEAAAPPAPRRAPGDVTLDEVGKQWEDFIEHLRKEVPQMLYFQMQRVEPVSLEKGTLLLRCNDDFAKKIVDENSRQLGKILEQQIDAFLHIDCRVQRNNDNAQQSESPYERFKKLQERDPTIKTLVDLFGAELDYNLNQ</sequence>
<feature type="compositionally biased region" description="Basic and acidic residues" evidence="12">
    <location>
        <begin position="509"/>
        <end position="524"/>
    </location>
</feature>
<dbReference type="SUPFAM" id="SSF48019">
    <property type="entry name" value="post-AAA+ oligomerization domain-like"/>
    <property type="match status" value="1"/>
</dbReference>
<dbReference type="InterPro" id="IPR005790">
    <property type="entry name" value="DNA_polIII_delta"/>
</dbReference>
<dbReference type="STRING" id="1194090.SAMN05443144_10627"/>
<dbReference type="InterPro" id="IPR022754">
    <property type="entry name" value="DNA_pol_III_gamma-3"/>
</dbReference>
<evidence type="ECO:0000256" key="4">
    <source>
        <dbReference type="ARBA" id="ARBA00022705"/>
    </source>
</evidence>
<dbReference type="Proteomes" id="UP000184041">
    <property type="component" value="Unassembled WGS sequence"/>
</dbReference>
<feature type="compositionally biased region" description="Basic and acidic residues" evidence="12">
    <location>
        <begin position="413"/>
        <end position="425"/>
    </location>
</feature>
<evidence type="ECO:0000256" key="5">
    <source>
        <dbReference type="ARBA" id="ARBA00022723"/>
    </source>
</evidence>
<evidence type="ECO:0000313" key="14">
    <source>
        <dbReference type="EMBL" id="SHF17247.1"/>
    </source>
</evidence>
<gene>
    <name evidence="11" type="primary">dnaX</name>
    <name evidence="14" type="ORF">SAMN05443144_10627</name>
</gene>
<evidence type="ECO:0000259" key="13">
    <source>
        <dbReference type="SMART" id="SM00382"/>
    </source>
</evidence>
<keyword evidence="9 11" id="KW-0239">DNA-directed DNA polymerase</keyword>
<dbReference type="InterPro" id="IPR001270">
    <property type="entry name" value="ClpA/B"/>
</dbReference>
<accession>A0A1M4ZHG5</accession>
<dbReference type="NCBIfam" id="TIGR02397">
    <property type="entry name" value="dnaX_nterm"/>
    <property type="match status" value="1"/>
</dbReference>
<dbReference type="OrthoDB" id="9810148at2"/>
<feature type="compositionally biased region" description="Pro residues" evidence="12">
    <location>
        <begin position="481"/>
        <end position="492"/>
    </location>
</feature>
<dbReference type="NCBIfam" id="NF004046">
    <property type="entry name" value="PRK05563.1"/>
    <property type="match status" value="1"/>
</dbReference>
<evidence type="ECO:0000256" key="10">
    <source>
        <dbReference type="ARBA" id="ARBA00049244"/>
    </source>
</evidence>
<evidence type="ECO:0000256" key="8">
    <source>
        <dbReference type="ARBA" id="ARBA00022840"/>
    </source>
</evidence>
<evidence type="ECO:0000313" key="15">
    <source>
        <dbReference type="Proteomes" id="UP000184041"/>
    </source>
</evidence>
<comment type="function">
    <text evidence="11">DNA polymerase III is a complex, multichain enzyme responsible for most of the replicative synthesis in bacteria. This DNA polymerase also exhibits 3' to 5' exonuclease activity.</text>
</comment>
<dbReference type="Gene3D" id="3.40.50.300">
    <property type="entry name" value="P-loop containing nucleotide triphosphate hydrolases"/>
    <property type="match status" value="1"/>
</dbReference>
<dbReference type="InterPro" id="IPR012763">
    <property type="entry name" value="DNA_pol_III_sug/sutau_N"/>
</dbReference>
<keyword evidence="15" id="KW-1185">Reference proteome</keyword>
<dbReference type="InterPro" id="IPR027417">
    <property type="entry name" value="P-loop_NTPase"/>
</dbReference>
<feature type="compositionally biased region" description="Polar residues" evidence="12">
    <location>
        <begin position="396"/>
        <end position="408"/>
    </location>
</feature>
<reference evidence="14 15" key="1">
    <citation type="submission" date="2016-11" db="EMBL/GenBank/DDBJ databases">
        <authorList>
            <person name="Jaros S."/>
            <person name="Januszkiewicz K."/>
            <person name="Wedrychowicz H."/>
        </authorList>
    </citation>
    <scope>NUCLEOTIDE SEQUENCE [LARGE SCALE GENOMIC DNA]</scope>
    <source>
        <strain evidence="14 15">DSM 21986</strain>
    </source>
</reference>
<feature type="compositionally biased region" description="Polar residues" evidence="12">
    <location>
        <begin position="528"/>
        <end position="541"/>
    </location>
</feature>
<evidence type="ECO:0000256" key="6">
    <source>
        <dbReference type="ARBA" id="ARBA00022741"/>
    </source>
</evidence>
<protein>
    <recommendedName>
        <fullName evidence="11">DNA polymerase III subunit gamma/tau</fullName>
        <ecNumber evidence="11">2.7.7.7</ecNumber>
    </recommendedName>
</protein>
<organism evidence="14 15">
    <name type="scientific">Fodinibius roseus</name>
    <dbReference type="NCBI Taxonomy" id="1194090"/>
    <lineage>
        <taxon>Bacteria</taxon>
        <taxon>Pseudomonadati</taxon>
        <taxon>Balneolota</taxon>
        <taxon>Balneolia</taxon>
        <taxon>Balneolales</taxon>
        <taxon>Balneolaceae</taxon>
        <taxon>Fodinibius</taxon>
    </lineage>
</organism>
<evidence type="ECO:0000256" key="11">
    <source>
        <dbReference type="RuleBase" id="RU364063"/>
    </source>
</evidence>
<dbReference type="InterPro" id="IPR008921">
    <property type="entry name" value="DNA_pol3_clamp-load_cplx_C"/>
</dbReference>
<dbReference type="GO" id="GO:0005524">
    <property type="term" value="F:ATP binding"/>
    <property type="evidence" value="ECO:0007669"/>
    <property type="project" value="UniProtKB-KW"/>
</dbReference>
<dbReference type="EMBL" id="FQUS01000006">
    <property type="protein sequence ID" value="SHF17247.1"/>
    <property type="molecule type" value="Genomic_DNA"/>
</dbReference>
<feature type="region of interest" description="Disordered" evidence="12">
    <location>
        <begin position="372"/>
        <end position="558"/>
    </location>
</feature>
<dbReference type="Gene3D" id="1.10.8.60">
    <property type="match status" value="1"/>
</dbReference>
<evidence type="ECO:0000256" key="7">
    <source>
        <dbReference type="ARBA" id="ARBA00022833"/>
    </source>
</evidence>
<keyword evidence="7" id="KW-0862">Zinc</keyword>
<keyword evidence="2 11" id="KW-0808">Transferase</keyword>
<dbReference type="SMART" id="SM00382">
    <property type="entry name" value="AAA"/>
    <property type="match status" value="1"/>
</dbReference>
<dbReference type="InterPro" id="IPR045085">
    <property type="entry name" value="HLD_clamp_pol_III_gamma_tau"/>
</dbReference>
<dbReference type="GO" id="GO:0009360">
    <property type="term" value="C:DNA polymerase III complex"/>
    <property type="evidence" value="ECO:0007669"/>
    <property type="project" value="InterPro"/>
</dbReference>
<comment type="subunit">
    <text evidence="11">DNA polymerase III contains a core (composed of alpha, epsilon and theta chains) that associates with a tau subunit. This core dimerizes to form the POLIII' complex. PolIII' associates with the gamma complex (composed of gamma, delta, delta', psi and chi chains) and with the beta chain to form the complete DNA polymerase III complex.</text>
</comment>
<dbReference type="Gene3D" id="1.20.272.10">
    <property type="match status" value="1"/>
</dbReference>
<dbReference type="InterPro" id="IPR003593">
    <property type="entry name" value="AAA+_ATPase"/>
</dbReference>
<dbReference type="CDD" id="cd18137">
    <property type="entry name" value="HLD_clamp_pol_III_gamma_tau"/>
    <property type="match status" value="1"/>
</dbReference>
<dbReference type="SUPFAM" id="SSF52540">
    <property type="entry name" value="P-loop containing nucleoside triphosphate hydrolases"/>
    <property type="match status" value="1"/>
</dbReference>
<dbReference type="AlphaFoldDB" id="A0A1M4ZHG5"/>
<dbReference type="GO" id="GO:0003677">
    <property type="term" value="F:DNA binding"/>
    <property type="evidence" value="ECO:0007669"/>
    <property type="project" value="InterPro"/>
</dbReference>
<keyword evidence="4 11" id="KW-0235">DNA replication</keyword>
<dbReference type="PANTHER" id="PTHR11669">
    <property type="entry name" value="REPLICATION FACTOR C / DNA POLYMERASE III GAMMA-TAU SUBUNIT"/>
    <property type="match status" value="1"/>
</dbReference>
<evidence type="ECO:0000256" key="3">
    <source>
        <dbReference type="ARBA" id="ARBA00022695"/>
    </source>
</evidence>
<dbReference type="PRINTS" id="PR00300">
    <property type="entry name" value="CLPPROTEASEA"/>
</dbReference>
<dbReference type="Pfam" id="PF22608">
    <property type="entry name" value="DNAX_ATPase_lid"/>
    <property type="match status" value="1"/>
</dbReference>
<feature type="domain" description="AAA+ ATPase" evidence="13">
    <location>
        <begin position="39"/>
        <end position="174"/>
    </location>
</feature>
<dbReference type="GO" id="GO:0003887">
    <property type="term" value="F:DNA-directed DNA polymerase activity"/>
    <property type="evidence" value="ECO:0007669"/>
    <property type="project" value="UniProtKB-KW"/>
</dbReference>
<dbReference type="Pfam" id="PF12169">
    <property type="entry name" value="DNA_pol3_gamma3"/>
    <property type="match status" value="1"/>
</dbReference>
<evidence type="ECO:0000256" key="1">
    <source>
        <dbReference type="ARBA" id="ARBA00006360"/>
    </source>
</evidence>
<evidence type="ECO:0000256" key="2">
    <source>
        <dbReference type="ARBA" id="ARBA00022679"/>
    </source>
</evidence>
<dbReference type="RefSeq" id="WP_073061321.1">
    <property type="nucleotide sequence ID" value="NZ_FQUS01000006.1"/>
</dbReference>
<dbReference type="FunFam" id="1.10.8.60:FF:000013">
    <property type="entry name" value="DNA polymerase III subunit gamma/tau"/>
    <property type="match status" value="1"/>
</dbReference>
<feature type="compositionally biased region" description="Low complexity" evidence="12">
    <location>
        <begin position="493"/>
        <end position="508"/>
    </location>
</feature>
<dbReference type="Pfam" id="PF13177">
    <property type="entry name" value="DNA_pol3_delta2"/>
    <property type="match status" value="1"/>
</dbReference>
<comment type="similarity">
    <text evidence="1 11">Belongs to the DnaX/STICHEL family.</text>
</comment>
<dbReference type="GO" id="GO:0046872">
    <property type="term" value="F:metal ion binding"/>
    <property type="evidence" value="ECO:0007669"/>
    <property type="project" value="UniProtKB-KW"/>
</dbReference>
<keyword evidence="5" id="KW-0479">Metal-binding</keyword>
<dbReference type="NCBIfam" id="TIGR01128">
    <property type="entry name" value="holA"/>
    <property type="match status" value="1"/>
</dbReference>
<dbReference type="InterPro" id="IPR050238">
    <property type="entry name" value="DNA_Rep/Repair_Clamp_Loader"/>
</dbReference>